<feature type="region of interest" description="Disordered" evidence="1">
    <location>
        <begin position="152"/>
        <end position="199"/>
    </location>
</feature>
<dbReference type="Gene3D" id="2.60.40.1120">
    <property type="entry name" value="Carboxypeptidase-like, regulatory domain"/>
    <property type="match status" value="1"/>
</dbReference>
<keyword evidence="2" id="KW-0812">Transmembrane</keyword>
<dbReference type="Proteomes" id="UP000176814">
    <property type="component" value="Unassembled WGS sequence"/>
</dbReference>
<dbReference type="SUPFAM" id="SSF49464">
    <property type="entry name" value="Carboxypeptidase regulatory domain-like"/>
    <property type="match status" value="1"/>
</dbReference>
<keyword evidence="2" id="KW-0472">Membrane</keyword>
<sequence>MDRIILTKKLIYVLSLILLLSGFFTFFDKPVFASSTDGTIDLTYKYAYGENIGWVNFGTSNGNVHVTDSRLSGYTLSETIGWVYLDDIVNDGEGNLSGYAWSENSGFIKFNPTNGGVIINSSGEFTGSALSETVGWIIFDGDYTVKTDWRPRSARPACNNATDDDSDGKTDYPTDPGCSSLDDTDETDPVASSSGSRSNRSIFNVTPNLTANIADEPTSFIKSLISNFLKEKPKTVSTIEPSQEESLSFENSWNYLDASFVRNFILAPLPSELAVFVKKYPDLGKIFTKLNVRTIADLDKLKGAVVSLPSIANLKDLPREVVIAKGGIGKIDINSSITLDETGKIEQKIQTTSNTALTLAVKPSGPVDSINGYLIFKESAKKKIVAELPFDLQAASAILSLQKNSSTSPGIPDRELLVQAFSYEDSDRDGIYIAEIKTPVAEGIYEVITLINYTDKTLGSKELRLVTVVDPEGYVYYLTRNGDEARVSKAVISIFNADIDALWDALSYNQANPQTTDVSGKYSFLVPEGRYYITAERKGYNFYKSDIFEVRPGAGVHFNIELQGSGWLAKLDWTTTILVLIMLIIISLFAGYAAHEHALKKKLMRRA</sequence>
<gene>
    <name evidence="3" type="ORF">A2911_02380</name>
</gene>
<organism evidence="3 4">
    <name type="scientific">Candidatus Nomurabacteria bacterium RIFCSPLOWO2_01_FULL_40_15</name>
    <dbReference type="NCBI Taxonomy" id="1801772"/>
    <lineage>
        <taxon>Bacteria</taxon>
        <taxon>Candidatus Nomuraibacteriota</taxon>
    </lineage>
</organism>
<comment type="caution">
    <text evidence="3">The sequence shown here is derived from an EMBL/GenBank/DDBJ whole genome shotgun (WGS) entry which is preliminary data.</text>
</comment>
<dbReference type="AlphaFoldDB" id="A0A1F6X7W8"/>
<keyword evidence="2" id="KW-1133">Transmembrane helix</keyword>
<name>A0A1F6X7W8_9BACT</name>
<dbReference type="EMBL" id="MFUW01000020">
    <property type="protein sequence ID" value="OGI90226.1"/>
    <property type="molecule type" value="Genomic_DNA"/>
</dbReference>
<dbReference type="InterPro" id="IPR008969">
    <property type="entry name" value="CarboxyPept-like_regulatory"/>
</dbReference>
<evidence type="ECO:0000256" key="2">
    <source>
        <dbReference type="SAM" id="Phobius"/>
    </source>
</evidence>
<proteinExistence type="predicted"/>
<reference evidence="3 4" key="1">
    <citation type="journal article" date="2016" name="Nat. Commun.">
        <title>Thousands of microbial genomes shed light on interconnected biogeochemical processes in an aquifer system.</title>
        <authorList>
            <person name="Anantharaman K."/>
            <person name="Brown C.T."/>
            <person name="Hug L.A."/>
            <person name="Sharon I."/>
            <person name="Castelle C.J."/>
            <person name="Probst A.J."/>
            <person name="Thomas B.C."/>
            <person name="Singh A."/>
            <person name="Wilkins M.J."/>
            <person name="Karaoz U."/>
            <person name="Brodie E.L."/>
            <person name="Williams K.H."/>
            <person name="Hubbard S.S."/>
            <person name="Banfield J.F."/>
        </authorList>
    </citation>
    <scope>NUCLEOTIDE SEQUENCE [LARGE SCALE GENOMIC DNA]</scope>
</reference>
<evidence type="ECO:0000313" key="4">
    <source>
        <dbReference type="Proteomes" id="UP000176814"/>
    </source>
</evidence>
<protein>
    <recommendedName>
        <fullName evidence="5">Carboxypeptidase regulatory-like domain-containing protein</fullName>
    </recommendedName>
</protein>
<accession>A0A1F6X7W8</accession>
<evidence type="ECO:0008006" key="5">
    <source>
        <dbReference type="Google" id="ProtNLM"/>
    </source>
</evidence>
<feature type="transmembrane region" description="Helical" evidence="2">
    <location>
        <begin position="573"/>
        <end position="595"/>
    </location>
</feature>
<evidence type="ECO:0000256" key="1">
    <source>
        <dbReference type="SAM" id="MobiDB-lite"/>
    </source>
</evidence>
<evidence type="ECO:0000313" key="3">
    <source>
        <dbReference type="EMBL" id="OGI90226.1"/>
    </source>
</evidence>